<gene>
    <name evidence="2" type="ORF">RI108_09885</name>
</gene>
<organism evidence="2 3">
    <name type="scientific">Pseudomonas coleopterorum</name>
    <dbReference type="NCBI Taxonomy" id="1605838"/>
    <lineage>
        <taxon>Bacteria</taxon>
        <taxon>Pseudomonadati</taxon>
        <taxon>Pseudomonadota</taxon>
        <taxon>Gammaproteobacteria</taxon>
        <taxon>Pseudomonadales</taxon>
        <taxon>Pseudomonadaceae</taxon>
        <taxon>Pseudomonas</taxon>
    </lineage>
</organism>
<proteinExistence type="predicted"/>
<sequence length="55" mass="5771">MNSMTNPRSASIASMRVRDTVWVEAVENEAGRGGEGAASAMGGHPKINRDANVTI</sequence>
<reference evidence="2" key="1">
    <citation type="submission" date="2023-09" db="EMBL/GenBank/DDBJ databases">
        <title>First report of Pseudomonas coleopterorum DJ13 causing leaf spot on Rhododendron pulchrum Sweet in China.</title>
        <authorList>
            <person name="Zhang Y."/>
        </authorList>
    </citation>
    <scope>NUCLEOTIDE SEQUENCE</scope>
    <source>
        <strain evidence="2">DJ13</strain>
    </source>
</reference>
<dbReference type="Proteomes" id="UP001258207">
    <property type="component" value="Chromosome"/>
</dbReference>
<protein>
    <submittedName>
        <fullName evidence="2">Uncharacterized protein</fullName>
    </submittedName>
</protein>
<evidence type="ECO:0000256" key="1">
    <source>
        <dbReference type="SAM" id="MobiDB-lite"/>
    </source>
</evidence>
<dbReference type="EMBL" id="CP134081">
    <property type="protein sequence ID" value="WNC11689.1"/>
    <property type="molecule type" value="Genomic_DNA"/>
</dbReference>
<feature type="region of interest" description="Disordered" evidence="1">
    <location>
        <begin position="28"/>
        <end position="55"/>
    </location>
</feature>
<name>A0AAJ6M2B0_9PSED</name>
<accession>A0AAJ6M2B0</accession>
<evidence type="ECO:0000313" key="3">
    <source>
        <dbReference type="Proteomes" id="UP001258207"/>
    </source>
</evidence>
<dbReference type="RefSeq" id="WP_310792950.1">
    <property type="nucleotide sequence ID" value="NZ_CP134081.1"/>
</dbReference>
<dbReference type="AlphaFoldDB" id="A0AAJ6M2B0"/>
<evidence type="ECO:0000313" key="2">
    <source>
        <dbReference type="EMBL" id="WNC11689.1"/>
    </source>
</evidence>